<dbReference type="Proteomes" id="UP000038010">
    <property type="component" value="Unassembled WGS sequence"/>
</dbReference>
<evidence type="ECO:0000313" key="2">
    <source>
        <dbReference type="EMBL" id="KPI41580.1"/>
    </source>
</evidence>
<dbReference type="GeneID" id="28741508"/>
<evidence type="ECO:0000256" key="1">
    <source>
        <dbReference type="SAM" id="MobiDB-lite"/>
    </source>
</evidence>
<dbReference type="VEuPathDB" id="FungiDB:AB675_9119"/>
<dbReference type="EMBL" id="LFJN01000009">
    <property type="protein sequence ID" value="KPI41580.1"/>
    <property type="molecule type" value="Genomic_DNA"/>
</dbReference>
<keyword evidence="3" id="KW-1185">Reference proteome</keyword>
<gene>
    <name evidence="2" type="ORF">AB675_9119</name>
</gene>
<feature type="region of interest" description="Disordered" evidence="1">
    <location>
        <begin position="53"/>
        <end position="117"/>
    </location>
</feature>
<dbReference type="AlphaFoldDB" id="A0A0N1NZU5"/>
<dbReference type="RefSeq" id="XP_018001543.1">
    <property type="nucleotide sequence ID" value="XM_018149628.1"/>
</dbReference>
<evidence type="ECO:0000313" key="3">
    <source>
        <dbReference type="Proteomes" id="UP000038010"/>
    </source>
</evidence>
<organism evidence="2 3">
    <name type="scientific">Cyphellophora attinorum</name>
    <dbReference type="NCBI Taxonomy" id="1664694"/>
    <lineage>
        <taxon>Eukaryota</taxon>
        <taxon>Fungi</taxon>
        <taxon>Dikarya</taxon>
        <taxon>Ascomycota</taxon>
        <taxon>Pezizomycotina</taxon>
        <taxon>Eurotiomycetes</taxon>
        <taxon>Chaetothyriomycetidae</taxon>
        <taxon>Chaetothyriales</taxon>
        <taxon>Cyphellophoraceae</taxon>
        <taxon>Cyphellophora</taxon>
    </lineage>
</organism>
<accession>A0A0N1NZU5</accession>
<sequence length="298" mass="32390">MVNHDSGYVSDLQLTSSIQRPTGSHPNVTTGYVAKSGKRMARTGRAEAAIARLRQSPLDRSPSLGRHPNLPAYSGMMPPPISSPVRLSSPVHAPFTPAQQRLSRPQIPVPASPSPETQLQNFRANVSQPYHTTPADWPETPNVRNTDYGSPMFRIYNDTPSQQLTPVDNSSMGMSPLTSVRQSTTRPQFGRTITSTNALHEIQGKPASRLFNAALHETPSKMPNINRPLSAGANRAKGSPLKKIQMLGAEVGSGDENDFDYFFNLQEQEAAEQEVTFEPDAGFGLVRSGSTSSSTLPR</sequence>
<comment type="caution">
    <text evidence="2">The sequence shown here is derived from an EMBL/GenBank/DDBJ whole genome shotgun (WGS) entry which is preliminary data.</text>
</comment>
<proteinExistence type="predicted"/>
<protein>
    <submittedName>
        <fullName evidence="2">Uncharacterized protein</fullName>
    </submittedName>
</protein>
<feature type="region of interest" description="Disordered" evidence="1">
    <location>
        <begin position="166"/>
        <end position="186"/>
    </location>
</feature>
<name>A0A0N1NZU5_9EURO</name>
<reference evidence="2 3" key="1">
    <citation type="submission" date="2015-06" db="EMBL/GenBank/DDBJ databases">
        <title>Draft genome of the ant-associated black yeast Phialophora attae CBS 131958.</title>
        <authorList>
            <person name="Moreno L.F."/>
            <person name="Stielow B.J."/>
            <person name="de Hoog S."/>
            <person name="Vicente V.A."/>
            <person name="Weiss V.A."/>
            <person name="de Vries M."/>
            <person name="Cruz L.M."/>
            <person name="Souza E.M."/>
        </authorList>
    </citation>
    <scope>NUCLEOTIDE SEQUENCE [LARGE SCALE GENOMIC DNA]</scope>
    <source>
        <strain evidence="2 3">CBS 131958</strain>
    </source>
</reference>